<keyword evidence="2" id="KW-1185">Reference proteome</keyword>
<sequence length="285" mass="32124">MTVMVAHHGHPGKTDEVRAQEARSDLAMRLSSLEDMPDSIGLTFEAALRAMYLSFWTDRDADYFATCASAAIALQVGSAIFEVTGDNADAIELFILDKTRTLPMISARTFASASNWLSAFYLAVICRDQARMTMLCKIPVDRLRAASREDEFVYLWVDVLQTFWLRGDGLASRLLRAMEASYPDAVRFVSEGYLQTILYPPVHLFHSLIFKGESPFNEALKDALEFHKVYWTSDIERFDDATGAIALAPLAIACIGYDMEVAIEVESDYIPRHMLKGDWLEGFRY</sequence>
<evidence type="ECO:0000313" key="2">
    <source>
        <dbReference type="Proteomes" id="UP000215506"/>
    </source>
</evidence>
<gene>
    <name evidence="1" type="ORF">B7C42_08095</name>
</gene>
<protein>
    <submittedName>
        <fullName evidence="1">Uncharacterized protein</fullName>
    </submittedName>
</protein>
<reference evidence="1 2" key="1">
    <citation type="submission" date="2017-07" db="EMBL/GenBank/DDBJ databases">
        <title>First draft Genome Sequence of Nocardia cerradoensis isolated from human infection.</title>
        <authorList>
            <person name="Carrasco G."/>
        </authorList>
    </citation>
    <scope>NUCLEOTIDE SEQUENCE [LARGE SCALE GENOMIC DNA]</scope>
    <source>
        <strain evidence="1 2">CNM20130759</strain>
    </source>
</reference>
<comment type="caution">
    <text evidence="1">The sequence shown here is derived from an EMBL/GenBank/DDBJ whole genome shotgun (WGS) entry which is preliminary data.</text>
</comment>
<proteinExistence type="predicted"/>
<dbReference type="InterPro" id="IPR029074">
    <property type="entry name" value="Imm49"/>
</dbReference>
<organism evidence="1 2">
    <name type="scientific">Nocardia cerradoensis</name>
    <dbReference type="NCBI Taxonomy" id="85688"/>
    <lineage>
        <taxon>Bacteria</taxon>
        <taxon>Bacillati</taxon>
        <taxon>Actinomycetota</taxon>
        <taxon>Actinomycetes</taxon>
        <taxon>Mycobacteriales</taxon>
        <taxon>Nocardiaceae</taxon>
        <taxon>Nocardia</taxon>
    </lineage>
</organism>
<dbReference type="Proteomes" id="UP000215506">
    <property type="component" value="Unassembled WGS sequence"/>
</dbReference>
<dbReference type="Pfam" id="PF15575">
    <property type="entry name" value="Imm49"/>
    <property type="match status" value="1"/>
</dbReference>
<dbReference type="AlphaFoldDB" id="A0A231GT80"/>
<evidence type="ECO:0000313" key="1">
    <source>
        <dbReference type="EMBL" id="OXR39833.1"/>
    </source>
</evidence>
<name>A0A231GT80_9NOCA</name>
<dbReference type="EMBL" id="NGAF01000059">
    <property type="protein sequence ID" value="OXR39833.1"/>
    <property type="molecule type" value="Genomic_DNA"/>
</dbReference>
<accession>A0A231GT80</accession>